<name>A0A1G2G370_9BACT</name>
<keyword evidence="1" id="KW-0472">Membrane</keyword>
<reference evidence="2 3" key="1">
    <citation type="journal article" date="2016" name="Nat. Commun.">
        <title>Thousands of microbial genomes shed light on interconnected biogeochemical processes in an aquifer system.</title>
        <authorList>
            <person name="Anantharaman K."/>
            <person name="Brown C.T."/>
            <person name="Hug L.A."/>
            <person name="Sharon I."/>
            <person name="Castelle C.J."/>
            <person name="Probst A.J."/>
            <person name="Thomas B.C."/>
            <person name="Singh A."/>
            <person name="Wilkins M.J."/>
            <person name="Karaoz U."/>
            <person name="Brodie E.L."/>
            <person name="Williams K.H."/>
            <person name="Hubbard S.S."/>
            <person name="Banfield J.F."/>
        </authorList>
    </citation>
    <scope>NUCLEOTIDE SEQUENCE [LARGE SCALE GENOMIC DNA]</scope>
</reference>
<feature type="transmembrane region" description="Helical" evidence="1">
    <location>
        <begin position="32"/>
        <end position="53"/>
    </location>
</feature>
<dbReference type="Proteomes" id="UP000177480">
    <property type="component" value="Unassembled WGS sequence"/>
</dbReference>
<dbReference type="InterPro" id="IPR013783">
    <property type="entry name" value="Ig-like_fold"/>
</dbReference>
<evidence type="ECO:0000256" key="1">
    <source>
        <dbReference type="SAM" id="Phobius"/>
    </source>
</evidence>
<sequence length="996" mass="108776">MDPLRPADKLVKRSLDLLKGDFVVVGKRRVSLFALSLFGMFMVGAVAAFGFLASRSGTLQGGFAAKQVGSEVQNLSATENSLVVDETSHIVVMEYMPWFGSQAVSFSTSPATPLLTSDSVSQGYDSSDRKVIRQHVQWIQALGVEALLVDFTNGLSCLTVSKKDCGGNAALVAYIQNNIATLYEEMDLIRKQNGSRLKIIPLIGAQEGSGLDRTSPEKSGTEIALEFFEGLVNLYPDLNVIYNGKPLVVTYHGAPQDINPVGNDWWRQTREFFEAKGFSGRLTLRQMAGFIDDQPHLRKPQSNQVREEFGFWTWIDRLKPGAPFYYEPSFVMHQNGKRVEAFTAATASPGRGKAVNMQAGLNPPCATIRGAEQCSWGNLQEKTPDAAFRERGNTFREYMKIASRLQPIFLFLTYWNGFAPPDDGWDEERAGDIEPTALWDFGPYQVVKEEIQKYKANIGDSIGFSIRGFVGTDAGTLIQGFTIQGSEPLPIFIRAQGPSLPPDVGDRIKNPSIVLFKDGSVIASNDDHSLTTSALPLLNALRPQDPKESALAMDLAPGSYTIHLVSADKDKGVGLVELFDIKRYLGELPPDARLVNVSGRGLVGRGGEQMIGGLIKQAGSRSFLIRGRGKSMNASFSTIKDPLFSIFKGQTKIGGNDDFMQQDKSIIQRMRDGLAGNMINGMSKKESATIVALHDTETQAYTAILEDKKASFSSCKDRRLSTICRVGILEFFDLEAFESTSPQSVPITVSLKNPSANAVLNGAVDIDVTLAGNQGETTVVYAITNPELIFDPNGLVAGISNVTNPGDIILGRSKDSTVSRHFLWDTNKVTIPGSPTSFLRNLPYALKVIAYDDAGHYGSVSVPIRLDNDRVPPTVLLEVSPRILGSQYLFTPRTTPVPGAPVFRDQATIVAEASDNQNALKHVDFKLIEIEWRRVGLTSLPFSVTRAENRDTGSPFTFELDTATLLNGTYQMQAVASDMNGNMSSPDSLIITVQNP</sequence>
<dbReference type="Gene3D" id="2.60.40.10">
    <property type="entry name" value="Immunoglobulins"/>
    <property type="match status" value="1"/>
</dbReference>
<protein>
    <submittedName>
        <fullName evidence="2">Uncharacterized protein</fullName>
    </submittedName>
</protein>
<comment type="caution">
    <text evidence="2">The sequence shown here is derived from an EMBL/GenBank/DDBJ whole genome shotgun (WGS) entry which is preliminary data.</text>
</comment>
<evidence type="ECO:0000313" key="3">
    <source>
        <dbReference type="Proteomes" id="UP000177480"/>
    </source>
</evidence>
<accession>A0A1G2G370</accession>
<keyword evidence="1" id="KW-1133">Transmembrane helix</keyword>
<keyword evidence="1" id="KW-0812">Transmembrane</keyword>
<dbReference type="EMBL" id="MHNK01000005">
    <property type="protein sequence ID" value="OGZ44258.1"/>
    <property type="molecule type" value="Genomic_DNA"/>
</dbReference>
<proteinExistence type="predicted"/>
<dbReference type="AlphaFoldDB" id="A0A1G2G370"/>
<evidence type="ECO:0000313" key="2">
    <source>
        <dbReference type="EMBL" id="OGZ44258.1"/>
    </source>
</evidence>
<gene>
    <name evidence="2" type="ORF">A2719_02505</name>
</gene>
<dbReference type="Gene3D" id="3.20.20.80">
    <property type="entry name" value="Glycosidases"/>
    <property type="match status" value="1"/>
</dbReference>
<organism evidence="2 3">
    <name type="scientific">Candidatus Ryanbacteria bacterium RIFCSPHIGHO2_01_FULL_45_22</name>
    <dbReference type="NCBI Taxonomy" id="1802114"/>
    <lineage>
        <taxon>Bacteria</taxon>
        <taxon>Candidatus Ryaniibacteriota</taxon>
    </lineage>
</organism>
<dbReference type="STRING" id="1802114.A2719_02505"/>